<dbReference type="EMBL" id="CAJNOW010019217">
    <property type="protein sequence ID" value="CAF1671147.1"/>
    <property type="molecule type" value="Genomic_DNA"/>
</dbReference>
<dbReference type="OrthoDB" id="2498029at2759"/>
<dbReference type="Pfam" id="PF12146">
    <property type="entry name" value="Hydrolase_4"/>
    <property type="match status" value="1"/>
</dbReference>
<dbReference type="InterPro" id="IPR022742">
    <property type="entry name" value="Hydrolase_4"/>
</dbReference>
<evidence type="ECO:0000313" key="4">
    <source>
        <dbReference type="Proteomes" id="UP000663834"/>
    </source>
</evidence>
<dbReference type="PANTHER" id="PTHR11614">
    <property type="entry name" value="PHOSPHOLIPASE-RELATED"/>
    <property type="match status" value="1"/>
</dbReference>
<organism evidence="2 4">
    <name type="scientific">Rotaria magnacalcarata</name>
    <dbReference type="NCBI Taxonomy" id="392030"/>
    <lineage>
        <taxon>Eukaryota</taxon>
        <taxon>Metazoa</taxon>
        <taxon>Spiralia</taxon>
        <taxon>Gnathifera</taxon>
        <taxon>Rotifera</taxon>
        <taxon>Eurotatoria</taxon>
        <taxon>Bdelloidea</taxon>
        <taxon>Philodinida</taxon>
        <taxon>Philodinidae</taxon>
        <taxon>Rotaria</taxon>
    </lineage>
</organism>
<evidence type="ECO:0000313" key="2">
    <source>
        <dbReference type="EMBL" id="CAF1671147.1"/>
    </source>
</evidence>
<comment type="caution">
    <text evidence="2">The sequence shown here is derived from an EMBL/GenBank/DDBJ whole genome shotgun (WGS) entry which is preliminary data.</text>
</comment>
<dbReference type="Gene3D" id="3.40.50.1820">
    <property type="entry name" value="alpha/beta hydrolase"/>
    <property type="match status" value="1"/>
</dbReference>
<evidence type="ECO:0000313" key="3">
    <source>
        <dbReference type="EMBL" id="CAF5090530.1"/>
    </source>
</evidence>
<dbReference type="InterPro" id="IPR029058">
    <property type="entry name" value="AB_hydrolase_fold"/>
</dbReference>
<dbReference type="AlphaFoldDB" id="A0A816G8Y6"/>
<dbReference type="EMBL" id="CAJOBJ010249074">
    <property type="protein sequence ID" value="CAF5090530.1"/>
    <property type="molecule type" value="Genomic_DNA"/>
</dbReference>
<dbReference type="SUPFAM" id="SSF53474">
    <property type="entry name" value="alpha/beta-Hydrolases"/>
    <property type="match status" value="1"/>
</dbReference>
<protein>
    <recommendedName>
        <fullName evidence="1">Serine aminopeptidase S33 domain-containing protein</fullName>
    </recommendedName>
</protein>
<sequence length="123" mass="14490">MHNVYTNDEAMVTAYRTDPLVHDRWPARSLCVFLELGHLLETTPVQFSVPVLVQHGKDDTVTPFETIKKWKEERVKGDDVELKIWPDHMHELHNDVGRINVLNYALEWILKHLDSNQNQQQEH</sequence>
<name>A0A816G8Y6_9BILA</name>
<accession>A0A816G8Y6</accession>
<reference evidence="2" key="1">
    <citation type="submission" date="2021-02" db="EMBL/GenBank/DDBJ databases">
        <authorList>
            <person name="Nowell W R."/>
        </authorList>
    </citation>
    <scope>NUCLEOTIDE SEQUENCE</scope>
</reference>
<proteinExistence type="predicted"/>
<feature type="domain" description="Serine aminopeptidase S33" evidence="1">
    <location>
        <begin position="5"/>
        <end position="95"/>
    </location>
</feature>
<dbReference type="InterPro" id="IPR051044">
    <property type="entry name" value="MAG_DAG_Lipase"/>
</dbReference>
<evidence type="ECO:0000259" key="1">
    <source>
        <dbReference type="Pfam" id="PF12146"/>
    </source>
</evidence>
<dbReference type="Proteomes" id="UP000681720">
    <property type="component" value="Unassembled WGS sequence"/>
</dbReference>
<gene>
    <name evidence="3" type="ORF">GIL414_LOCUS62212</name>
    <name evidence="2" type="ORF">KQP761_LOCUS34281</name>
</gene>
<dbReference type="Proteomes" id="UP000663834">
    <property type="component" value="Unassembled WGS sequence"/>
</dbReference>